<dbReference type="AlphaFoldDB" id="A0A131Z5R0"/>
<organism evidence="2">
    <name type="scientific">Rhipicephalus appendiculatus</name>
    <name type="common">Brown ear tick</name>
    <dbReference type="NCBI Taxonomy" id="34631"/>
    <lineage>
        <taxon>Eukaryota</taxon>
        <taxon>Metazoa</taxon>
        <taxon>Ecdysozoa</taxon>
        <taxon>Arthropoda</taxon>
        <taxon>Chelicerata</taxon>
        <taxon>Arachnida</taxon>
        <taxon>Acari</taxon>
        <taxon>Parasitiformes</taxon>
        <taxon>Ixodida</taxon>
        <taxon>Ixodoidea</taxon>
        <taxon>Ixodidae</taxon>
        <taxon>Rhipicephalinae</taxon>
        <taxon>Rhipicephalus</taxon>
        <taxon>Rhipicephalus</taxon>
    </lineage>
</organism>
<protein>
    <submittedName>
        <fullName evidence="2">Uncharacterized protein</fullName>
    </submittedName>
</protein>
<accession>A0A131Z5R0</accession>
<name>A0A131Z5R0_RHIAP</name>
<feature type="region of interest" description="Disordered" evidence="1">
    <location>
        <begin position="102"/>
        <end position="122"/>
    </location>
</feature>
<evidence type="ECO:0000313" key="2">
    <source>
        <dbReference type="EMBL" id="JAP86743.1"/>
    </source>
</evidence>
<evidence type="ECO:0000256" key="1">
    <source>
        <dbReference type="SAM" id="MobiDB-lite"/>
    </source>
</evidence>
<reference evidence="2" key="1">
    <citation type="journal article" date="2016" name="Ticks Tick Borne Dis.">
        <title>De novo assembly and annotation of the salivary gland transcriptome of Rhipicephalus appendiculatus male and female ticks during blood feeding.</title>
        <authorList>
            <person name="de Castro M.H."/>
            <person name="de Klerk D."/>
            <person name="Pienaar R."/>
            <person name="Latif A.A."/>
            <person name="Rees D.J."/>
            <person name="Mans B.J."/>
        </authorList>
    </citation>
    <scope>NUCLEOTIDE SEQUENCE</scope>
    <source>
        <tissue evidence="2">Salivary glands</tissue>
    </source>
</reference>
<dbReference type="EMBL" id="GEDV01001814">
    <property type="protein sequence ID" value="JAP86743.1"/>
    <property type="molecule type" value="Transcribed_RNA"/>
</dbReference>
<proteinExistence type="predicted"/>
<sequence>MDGQDDEYYSSYDSYRMTPQCKLLETIYENPKLSTNGRKQFTSIRKYKRFIDFTAGPTATKKWKRSQKARKLASSRLTHAFGASNHCDDPQHSLRPVRNARARTPPSYENRSVSQECPEARKRPPNVFKTAVAAALGRVCETDDGSGRNDEPHVVPACIGNFELPETFVVSSTDLIVEEAATVELPLDCRSKKEDALGIDFNMDYRVREYDENFSSGDGTTTPWCYALPCPETREDQTVFCYSSGDPSRAVDCRNGGLCEQSPGETVDETVPSEGFYTVCDRRPLHAWAACQEDDVSNTVMELVAVVETTNSICDSVVKTSGACAHQNNMSCLLSQAVEASNGNVP</sequence>